<sequence>MTTNKNYDVEKQSDRRQRRSYQDDYFDYSPRGQWLRAAVLGANDGLIAVACLLISVGDMEDDKPKFLLSLAYVVVGSISLAVREYISVYSQLDVELAQMKRDHNRMQRNQDEQSKRRLPNPLQVAIVACITFLAGAVAPLLAGSFIMDKHVRSGVVVATVSVGLVVFGWVWSVIGGSPAMKSCFRVLFGGLMALGITFGQKIIIESG</sequence>
<keyword evidence="7 9" id="KW-0472">Membrane</keyword>
<dbReference type="GO" id="GO:0005381">
    <property type="term" value="F:iron ion transmembrane transporter activity"/>
    <property type="evidence" value="ECO:0007669"/>
    <property type="project" value="UniProtKB-UniRule"/>
</dbReference>
<evidence type="ECO:0000313" key="12">
    <source>
        <dbReference type="EMBL" id="KAD7478374.1"/>
    </source>
</evidence>
<keyword evidence="13" id="KW-1185">Reference proteome</keyword>
<keyword evidence="10" id="KW-0175">Coiled coil</keyword>
<dbReference type="EMBL" id="SZYD01000001">
    <property type="protein sequence ID" value="KAD7478374.1"/>
    <property type="molecule type" value="Genomic_DNA"/>
</dbReference>
<feature type="transmembrane region" description="Helical" evidence="9">
    <location>
        <begin position="154"/>
        <end position="174"/>
    </location>
</feature>
<keyword evidence="5 9" id="KW-0812">Transmembrane</keyword>
<feature type="region of interest" description="Disordered" evidence="11">
    <location>
        <begin position="1"/>
        <end position="22"/>
    </location>
</feature>
<name>A0A5N6Q159_9ASTR</name>
<dbReference type="GO" id="GO:0005384">
    <property type="term" value="F:manganese ion transmembrane transporter activity"/>
    <property type="evidence" value="ECO:0007669"/>
    <property type="project" value="InterPro"/>
</dbReference>
<comment type="function">
    <text evidence="9">Vacuolar Fe(2+) uptake transporter.</text>
</comment>
<comment type="catalytic activity">
    <reaction evidence="8">
        <text>Fe(2+)(in) = Fe(2+)(out)</text>
        <dbReference type="Rhea" id="RHEA:28486"/>
        <dbReference type="ChEBI" id="CHEBI:29033"/>
    </reaction>
    <physiologicalReaction direction="left-to-right" evidence="8">
        <dbReference type="Rhea" id="RHEA:28487"/>
    </physiologicalReaction>
</comment>
<feature type="coiled-coil region" evidence="10">
    <location>
        <begin position="89"/>
        <end position="116"/>
    </location>
</feature>
<feature type="transmembrane region" description="Helical" evidence="9">
    <location>
        <begin position="66"/>
        <end position="86"/>
    </location>
</feature>
<feature type="transmembrane region" description="Helical" evidence="9">
    <location>
        <begin position="34"/>
        <end position="54"/>
    </location>
</feature>
<dbReference type="PANTHER" id="PTHR31851">
    <property type="entry name" value="FE(2+)/MN(2+) TRANSPORTER PCL1"/>
    <property type="match status" value="1"/>
</dbReference>
<evidence type="ECO:0000256" key="8">
    <source>
        <dbReference type="ARBA" id="ARBA00044464"/>
    </source>
</evidence>
<dbReference type="Pfam" id="PF01988">
    <property type="entry name" value="VIT1"/>
    <property type="match status" value="2"/>
</dbReference>
<gene>
    <name evidence="12" type="ORF">E3N88_01510</name>
</gene>
<reference evidence="12 13" key="1">
    <citation type="submission" date="2019-05" db="EMBL/GenBank/DDBJ databases">
        <title>Mikania micrantha, genome provides insights into the molecular mechanism of rapid growth.</title>
        <authorList>
            <person name="Liu B."/>
        </authorList>
    </citation>
    <scope>NUCLEOTIDE SEQUENCE [LARGE SCALE GENOMIC DNA]</scope>
    <source>
        <strain evidence="12">NLD-2019</strain>
        <tissue evidence="12">Leaf</tissue>
    </source>
</reference>
<organism evidence="12 13">
    <name type="scientific">Mikania micrantha</name>
    <name type="common">bitter vine</name>
    <dbReference type="NCBI Taxonomy" id="192012"/>
    <lineage>
        <taxon>Eukaryota</taxon>
        <taxon>Viridiplantae</taxon>
        <taxon>Streptophyta</taxon>
        <taxon>Embryophyta</taxon>
        <taxon>Tracheophyta</taxon>
        <taxon>Spermatophyta</taxon>
        <taxon>Magnoliopsida</taxon>
        <taxon>eudicotyledons</taxon>
        <taxon>Gunneridae</taxon>
        <taxon>Pentapetalae</taxon>
        <taxon>asterids</taxon>
        <taxon>campanulids</taxon>
        <taxon>Asterales</taxon>
        <taxon>Asteraceae</taxon>
        <taxon>Asteroideae</taxon>
        <taxon>Heliantheae alliance</taxon>
        <taxon>Eupatorieae</taxon>
        <taxon>Mikania</taxon>
    </lineage>
</organism>
<evidence type="ECO:0000256" key="6">
    <source>
        <dbReference type="ARBA" id="ARBA00022989"/>
    </source>
</evidence>
<feature type="transmembrane region" description="Helical" evidence="9">
    <location>
        <begin position="122"/>
        <end position="142"/>
    </location>
</feature>
<comment type="similarity">
    <text evidence="2 9">Belongs to the CCC1 family.</text>
</comment>
<dbReference type="GO" id="GO:0005774">
    <property type="term" value="C:vacuolar membrane"/>
    <property type="evidence" value="ECO:0007669"/>
    <property type="project" value="UniProtKB-SubCell"/>
</dbReference>
<dbReference type="GO" id="GO:0030026">
    <property type="term" value="P:intracellular manganese ion homeostasis"/>
    <property type="evidence" value="ECO:0007669"/>
    <property type="project" value="InterPro"/>
</dbReference>
<evidence type="ECO:0000256" key="5">
    <source>
        <dbReference type="ARBA" id="ARBA00022692"/>
    </source>
</evidence>
<proteinExistence type="inferred from homology"/>
<evidence type="ECO:0000256" key="2">
    <source>
        <dbReference type="ARBA" id="ARBA00007049"/>
    </source>
</evidence>
<accession>A0A5N6Q159</accession>
<dbReference type="AlphaFoldDB" id="A0A5N6Q159"/>
<dbReference type="InterPro" id="IPR008217">
    <property type="entry name" value="Ccc1_fam"/>
</dbReference>
<evidence type="ECO:0000256" key="11">
    <source>
        <dbReference type="SAM" id="MobiDB-lite"/>
    </source>
</evidence>
<feature type="transmembrane region" description="Helical" evidence="9">
    <location>
        <begin position="186"/>
        <end position="204"/>
    </location>
</feature>
<keyword evidence="4 9" id="KW-0926">Vacuole</keyword>
<dbReference type="OrthoDB" id="73465at2759"/>
<keyword evidence="9" id="KW-0813">Transport</keyword>
<evidence type="ECO:0000256" key="10">
    <source>
        <dbReference type="SAM" id="Coils"/>
    </source>
</evidence>
<keyword evidence="3" id="KW-0408">Iron</keyword>
<protein>
    <recommendedName>
        <fullName evidence="9">Vacuolar iron transporter</fullName>
    </recommendedName>
</protein>
<keyword evidence="6 9" id="KW-1133">Transmembrane helix</keyword>
<dbReference type="GO" id="GO:0140315">
    <property type="term" value="F:iron ion sequestering activity"/>
    <property type="evidence" value="ECO:0007669"/>
    <property type="project" value="UniProtKB-UniRule"/>
</dbReference>
<evidence type="ECO:0000256" key="1">
    <source>
        <dbReference type="ARBA" id="ARBA00004128"/>
    </source>
</evidence>
<evidence type="ECO:0000256" key="3">
    <source>
        <dbReference type="ARBA" id="ARBA00022496"/>
    </source>
</evidence>
<keyword evidence="9" id="KW-0406">Ion transport</keyword>
<dbReference type="Proteomes" id="UP000326396">
    <property type="component" value="Linkage Group LG1"/>
</dbReference>
<evidence type="ECO:0000256" key="9">
    <source>
        <dbReference type="RuleBase" id="RU369115"/>
    </source>
</evidence>
<evidence type="ECO:0000313" key="13">
    <source>
        <dbReference type="Proteomes" id="UP000326396"/>
    </source>
</evidence>
<comment type="caution">
    <text evidence="12">The sequence shown here is derived from an EMBL/GenBank/DDBJ whole genome shotgun (WGS) entry which is preliminary data.</text>
</comment>
<comment type="subcellular location">
    <subcellularLocation>
        <location evidence="1 9">Vacuole membrane</location>
        <topology evidence="1 9">Multi-pass membrane protein</topology>
    </subcellularLocation>
</comment>
<keyword evidence="3" id="KW-0410">Iron transport</keyword>
<evidence type="ECO:0000256" key="7">
    <source>
        <dbReference type="ARBA" id="ARBA00023136"/>
    </source>
</evidence>
<evidence type="ECO:0000256" key="4">
    <source>
        <dbReference type="ARBA" id="ARBA00022554"/>
    </source>
</evidence>